<dbReference type="Pfam" id="PF03372">
    <property type="entry name" value="Exo_endo_phos"/>
    <property type="match status" value="1"/>
</dbReference>
<dbReference type="InterPro" id="IPR036691">
    <property type="entry name" value="Endo/exonu/phosph_ase_sf"/>
</dbReference>
<evidence type="ECO:0000313" key="1">
    <source>
        <dbReference type="EMBL" id="CAB4017760.1"/>
    </source>
</evidence>
<dbReference type="PROSITE" id="PS50878">
    <property type="entry name" value="RT_POL"/>
    <property type="match status" value="1"/>
</dbReference>
<proteinExistence type="predicted"/>
<dbReference type="CDD" id="cd01650">
    <property type="entry name" value="RT_nLTR_like"/>
    <property type="match status" value="1"/>
</dbReference>
<sequence length="972" mass="111175">MASRFNIALALFLILWLFQNVLLLNSYHGVSDVGYTTFKSFDGVPFTLFSGFLHKFAWHCQTRNSIRRIGMQSKFNINFPVYKAGKHGQTTLALPDRVYKIDLTVYLDIEKNPGPEMDVLAYSSNLPPTNVNPRAIHEGSINYLMSNQLLGFQPFYQLQRPCFGDVRYSQDDFEAYGVGRRVSSVYEIQRIPSVNITRRRQCIFQHRNNVGANLNNLVNITPTKNCPKTETSNLLHLAMLNARSLNNKAMFVKDYVVEHRVDCLAVTETWLNSNNVYLINELCPRGYAFMHIPRSIGYGGGVGLLYKKNYKTEKQNVAQCSSFEYMETLIRSPSTVLRIGIVYRPHPSAENGQTVNMFFDEFSDLLERLAVSSGKLALLGDFNFHVDDLTNPQATRFLDLLDCYNLKQHITGATHKANHTLDLVITRSCEDMIHSWSSMDPQLSDHKVIHTKLHLIKPRLPRQERQYRKLRSVDPVVFRNDVIKCALFTSEACNVVDLCDQYDSELLKVVDSHAPLKTCIVSSRPSAPWYTEDISKEKCKRRQLERRWRKSGLDMDKQQYYDQCKRVRDIIKSSKMNYYSAFILENKSDHKVLFNTIDRLLHRKSEKHYPTCNSIAELCNSFANFFSEKIVAIRQEIDDLPNADSSDFEQFDEMIIDSELTELFPTSVEELSALVGKISTKSCSLDPVPASLLKNCITDLLPIICRVVNLSFESTIMPTSMKQALLSPLLKKQTLNFESFSNFRPISNLKFLSKVIEKVAASRLWDHLCTNDLNEIFQSAYKKYHSCETALVRVQNDILKAIDNNKCVILLLLDLSAAFDTVDHDILLNRLQSNFDRTHFVKIDGSSSSVHPVSYGVPQGSVLGPLLYLLYTSPLGNLMRKHDISFHLYADDNQIYTTFGFNNDVELSLATCRVERCLADITNWMSANMLKLNTDKTELLVLHSKFRQISLQPNTTVKSDTIKSSEKARNIE</sequence>
<dbReference type="OrthoDB" id="419189at2759"/>
<dbReference type="Gene3D" id="3.60.10.10">
    <property type="entry name" value="Endonuclease/exonuclease/phosphatase"/>
    <property type="match status" value="1"/>
</dbReference>
<dbReference type="Pfam" id="PF00078">
    <property type="entry name" value="RVT_1"/>
    <property type="match status" value="1"/>
</dbReference>
<gene>
    <name evidence="1" type="ORF">PACLA_8A031098</name>
</gene>
<evidence type="ECO:0000313" key="2">
    <source>
        <dbReference type="Proteomes" id="UP001152795"/>
    </source>
</evidence>
<protein>
    <submittedName>
        <fullName evidence="1">Uncharacterized protein</fullName>
    </submittedName>
</protein>
<dbReference type="Proteomes" id="UP001152795">
    <property type="component" value="Unassembled WGS sequence"/>
</dbReference>
<dbReference type="PANTHER" id="PTHR46670">
    <property type="entry name" value="ENDO/EXONUCLEASE/PHOSPHATASE DOMAIN-CONTAINING PROTEIN"/>
    <property type="match status" value="1"/>
</dbReference>
<dbReference type="EMBL" id="CACRXK020009697">
    <property type="protein sequence ID" value="CAB4017760.1"/>
    <property type="molecule type" value="Genomic_DNA"/>
</dbReference>
<name>A0A7D9IW62_PARCT</name>
<dbReference type="AlphaFoldDB" id="A0A7D9IW62"/>
<dbReference type="PANTHER" id="PTHR46670:SF3">
    <property type="entry name" value="ENDONUCLEASE_EXONUCLEASE_PHOSPHATASE DOMAIN-CONTAINING PROTEIN"/>
    <property type="match status" value="1"/>
</dbReference>
<dbReference type="GO" id="GO:0003824">
    <property type="term" value="F:catalytic activity"/>
    <property type="evidence" value="ECO:0007669"/>
    <property type="project" value="InterPro"/>
</dbReference>
<comment type="caution">
    <text evidence="1">The sequence shown here is derived from an EMBL/GenBank/DDBJ whole genome shotgun (WGS) entry which is preliminary data.</text>
</comment>
<keyword evidence="2" id="KW-1185">Reference proteome</keyword>
<dbReference type="InterPro" id="IPR000477">
    <property type="entry name" value="RT_dom"/>
</dbReference>
<dbReference type="InterPro" id="IPR005135">
    <property type="entry name" value="Endo/exonuclease/phosphatase"/>
</dbReference>
<organism evidence="1 2">
    <name type="scientific">Paramuricea clavata</name>
    <name type="common">Red gorgonian</name>
    <name type="synonym">Violescent sea-whip</name>
    <dbReference type="NCBI Taxonomy" id="317549"/>
    <lineage>
        <taxon>Eukaryota</taxon>
        <taxon>Metazoa</taxon>
        <taxon>Cnidaria</taxon>
        <taxon>Anthozoa</taxon>
        <taxon>Octocorallia</taxon>
        <taxon>Malacalcyonacea</taxon>
        <taxon>Plexauridae</taxon>
        <taxon>Paramuricea</taxon>
    </lineage>
</organism>
<reference evidence="1" key="1">
    <citation type="submission" date="2020-04" db="EMBL/GenBank/DDBJ databases">
        <authorList>
            <person name="Alioto T."/>
            <person name="Alioto T."/>
            <person name="Gomez Garrido J."/>
        </authorList>
    </citation>
    <scope>NUCLEOTIDE SEQUENCE</scope>
    <source>
        <strain evidence="1">A484AB</strain>
    </source>
</reference>
<accession>A0A7D9IW62</accession>
<dbReference type="SUPFAM" id="SSF56219">
    <property type="entry name" value="DNase I-like"/>
    <property type="match status" value="1"/>
</dbReference>